<accession>U2T668</accession>
<proteinExistence type="predicted"/>
<keyword evidence="1" id="KW-0812">Transmembrane</keyword>
<dbReference type="EMBL" id="AWVQ01000496">
    <property type="protein sequence ID" value="ERK70207.1"/>
    <property type="molecule type" value="Genomic_DNA"/>
</dbReference>
<sequence length="67" mass="6274">MTDGPPLTRAPETVDDGAPHGRIGVAGGTALYVAAVLGTGILVLPALAASAAGPGSILAVAALALVS</sequence>
<evidence type="ECO:0000313" key="2">
    <source>
        <dbReference type="EMBL" id="ERK70207.1"/>
    </source>
</evidence>
<feature type="transmembrane region" description="Helical" evidence="1">
    <location>
        <begin position="41"/>
        <end position="66"/>
    </location>
</feature>
<dbReference type="AlphaFoldDB" id="U2T668"/>
<organism evidence="2 3">
    <name type="scientific">Leifsonia aquatica ATCC 14665</name>
    <dbReference type="NCBI Taxonomy" id="1358026"/>
    <lineage>
        <taxon>Bacteria</taxon>
        <taxon>Bacillati</taxon>
        <taxon>Actinomycetota</taxon>
        <taxon>Actinomycetes</taxon>
        <taxon>Micrococcales</taxon>
        <taxon>Microbacteriaceae</taxon>
        <taxon>Leifsonia</taxon>
    </lineage>
</organism>
<comment type="caution">
    <text evidence="2">The sequence shown here is derived from an EMBL/GenBank/DDBJ whole genome shotgun (WGS) entry which is preliminary data.</text>
</comment>
<keyword evidence="1" id="KW-0472">Membrane</keyword>
<dbReference type="Proteomes" id="UP000016605">
    <property type="component" value="Unassembled WGS sequence"/>
</dbReference>
<evidence type="ECO:0000256" key="1">
    <source>
        <dbReference type="SAM" id="Phobius"/>
    </source>
</evidence>
<keyword evidence="1" id="KW-1133">Transmembrane helix</keyword>
<dbReference type="HOGENOM" id="CLU_2818547_0_0_11"/>
<reference evidence="2 3" key="1">
    <citation type="submission" date="2013-08" db="EMBL/GenBank/DDBJ databases">
        <authorList>
            <person name="Weinstock G."/>
            <person name="Sodergren E."/>
            <person name="Wylie T."/>
            <person name="Fulton L."/>
            <person name="Fulton R."/>
            <person name="Fronick C."/>
            <person name="O'Laughlin M."/>
            <person name="Godfrey J."/>
            <person name="Miner T."/>
            <person name="Herter B."/>
            <person name="Appelbaum E."/>
            <person name="Cordes M."/>
            <person name="Lek S."/>
            <person name="Wollam A."/>
            <person name="Pepin K.H."/>
            <person name="Palsikar V.B."/>
            <person name="Mitreva M."/>
            <person name="Wilson R.K."/>
        </authorList>
    </citation>
    <scope>NUCLEOTIDE SEQUENCE [LARGE SCALE GENOMIC DNA]</scope>
    <source>
        <strain evidence="2 3">ATCC 14665</strain>
    </source>
</reference>
<protein>
    <recommendedName>
        <fullName evidence="4">Amino acid permease</fullName>
    </recommendedName>
</protein>
<feature type="non-terminal residue" evidence="2">
    <location>
        <position position="67"/>
    </location>
</feature>
<gene>
    <name evidence="2" type="ORF">N136_03459</name>
</gene>
<name>U2T668_LEIAQ</name>
<evidence type="ECO:0008006" key="4">
    <source>
        <dbReference type="Google" id="ProtNLM"/>
    </source>
</evidence>
<evidence type="ECO:0000313" key="3">
    <source>
        <dbReference type="Proteomes" id="UP000016605"/>
    </source>
</evidence>